<keyword evidence="1" id="KW-0479">Metal-binding</keyword>
<evidence type="ECO:0000256" key="3">
    <source>
        <dbReference type="ARBA" id="ARBA00023014"/>
    </source>
</evidence>
<dbReference type="Gene3D" id="3.30.70.20">
    <property type="match status" value="1"/>
</dbReference>
<keyword evidence="3" id="KW-0411">Iron-sulfur</keyword>
<protein>
    <submittedName>
        <fullName evidence="6">4Fe-4S ferredoxin</fullName>
    </submittedName>
</protein>
<dbReference type="GO" id="GO:0051536">
    <property type="term" value="F:iron-sulfur cluster binding"/>
    <property type="evidence" value="ECO:0007669"/>
    <property type="project" value="UniProtKB-KW"/>
</dbReference>
<keyword evidence="2" id="KW-0408">Iron</keyword>
<feature type="compositionally biased region" description="Low complexity" evidence="4">
    <location>
        <begin position="28"/>
        <end position="57"/>
    </location>
</feature>
<dbReference type="InterPro" id="IPR017896">
    <property type="entry name" value="4Fe4S_Fe-S-bd"/>
</dbReference>
<comment type="caution">
    <text evidence="6">The sequence shown here is derived from an EMBL/GenBank/DDBJ whole genome shotgun (WGS) entry which is preliminary data.</text>
</comment>
<reference evidence="7" key="1">
    <citation type="submission" date="2017-10" db="EMBL/GenBank/DDBJ databases">
        <authorList>
            <person name="Gaisin V.A."/>
            <person name="Rysina M.S."/>
            <person name="Grouzdev D.S."/>
        </authorList>
    </citation>
    <scope>NUCLEOTIDE SEQUENCE [LARGE SCALE GENOMIC DNA]</scope>
    <source>
        <strain evidence="7">V1</strain>
    </source>
</reference>
<proteinExistence type="predicted"/>
<dbReference type="RefSeq" id="WP_110022908.1">
    <property type="nucleotide sequence ID" value="NZ_PDNZ01000003.1"/>
</dbReference>
<gene>
    <name evidence="6" type="ORF">CR164_05410</name>
</gene>
<dbReference type="EMBL" id="PDNZ01000003">
    <property type="protein sequence ID" value="PWW82434.1"/>
    <property type="molecule type" value="Genomic_DNA"/>
</dbReference>
<dbReference type="OrthoDB" id="9804603at2"/>
<dbReference type="Pfam" id="PF12838">
    <property type="entry name" value="Fer4_7"/>
    <property type="match status" value="1"/>
</dbReference>
<dbReference type="InterPro" id="IPR017900">
    <property type="entry name" value="4Fe4S_Fe_S_CS"/>
</dbReference>
<dbReference type="PROSITE" id="PS00198">
    <property type="entry name" value="4FE4S_FER_1"/>
    <property type="match status" value="1"/>
</dbReference>
<feature type="region of interest" description="Disordered" evidence="4">
    <location>
        <begin position="1"/>
        <end position="139"/>
    </location>
</feature>
<evidence type="ECO:0000259" key="5">
    <source>
        <dbReference type="PROSITE" id="PS51379"/>
    </source>
</evidence>
<evidence type="ECO:0000256" key="2">
    <source>
        <dbReference type="ARBA" id="ARBA00023004"/>
    </source>
</evidence>
<evidence type="ECO:0000313" key="7">
    <source>
        <dbReference type="Proteomes" id="UP000246278"/>
    </source>
</evidence>
<feature type="compositionally biased region" description="Low complexity" evidence="4">
    <location>
        <begin position="10"/>
        <end position="20"/>
    </location>
</feature>
<evidence type="ECO:0000256" key="4">
    <source>
        <dbReference type="SAM" id="MobiDB-lite"/>
    </source>
</evidence>
<dbReference type="SUPFAM" id="SSF54862">
    <property type="entry name" value="4Fe-4S ferredoxins"/>
    <property type="match status" value="1"/>
</dbReference>
<dbReference type="AlphaFoldDB" id="A0A317T732"/>
<keyword evidence="7" id="KW-1185">Reference proteome</keyword>
<dbReference type="Proteomes" id="UP000246278">
    <property type="component" value="Unassembled WGS sequence"/>
</dbReference>
<sequence length="245" mass="25858">MADPVKQQGTAPAKEAVKPKPSAPKAPAPKAKAVAPEVKPTPEAAAKQAAVPKGAGASPVSKKRMVTLDVNLGRTGRRMESALPIVKPKPKPVAKPKPAAPKAKGGPPSAKGGVPAPKGAAPAAKGVPKPGAKPVAKKKAPRPKKHYFILENLCVGCGLCLDKCPPKVNAIGYKFYGDVQENGFRCYIDQDACISCSACFSSDECPTGALIEILPDGEILDFTYTPPERLDFDLRFLHRFHKENR</sequence>
<dbReference type="GO" id="GO:0046872">
    <property type="term" value="F:metal ion binding"/>
    <property type="evidence" value="ECO:0007669"/>
    <property type="project" value="UniProtKB-KW"/>
</dbReference>
<name>A0A317T732_9CHLB</name>
<feature type="domain" description="4Fe-4S ferredoxin-type" evidence="5">
    <location>
        <begin position="184"/>
        <end position="216"/>
    </location>
</feature>
<evidence type="ECO:0000313" key="6">
    <source>
        <dbReference type="EMBL" id="PWW82434.1"/>
    </source>
</evidence>
<organism evidence="6 7">
    <name type="scientific">Prosthecochloris marina</name>
    <dbReference type="NCBI Taxonomy" id="2017681"/>
    <lineage>
        <taxon>Bacteria</taxon>
        <taxon>Pseudomonadati</taxon>
        <taxon>Chlorobiota</taxon>
        <taxon>Chlorobiia</taxon>
        <taxon>Chlorobiales</taxon>
        <taxon>Chlorobiaceae</taxon>
        <taxon>Prosthecochloris</taxon>
    </lineage>
</organism>
<feature type="compositionally biased region" description="Low complexity" evidence="4">
    <location>
        <begin position="100"/>
        <end position="134"/>
    </location>
</feature>
<evidence type="ECO:0000256" key="1">
    <source>
        <dbReference type="ARBA" id="ARBA00022723"/>
    </source>
</evidence>
<feature type="domain" description="4Fe-4S ferredoxin-type" evidence="5">
    <location>
        <begin position="145"/>
        <end position="174"/>
    </location>
</feature>
<dbReference type="PROSITE" id="PS51379">
    <property type="entry name" value="4FE4S_FER_2"/>
    <property type="match status" value="2"/>
</dbReference>
<accession>A0A317T732</accession>